<dbReference type="PANTHER" id="PTHR33112">
    <property type="entry name" value="DOMAIN PROTEIN, PUTATIVE-RELATED"/>
    <property type="match status" value="1"/>
</dbReference>
<protein>
    <recommendedName>
        <fullName evidence="1">Heterokaryon incompatibility domain-containing protein</fullName>
    </recommendedName>
</protein>
<reference evidence="2" key="1">
    <citation type="submission" date="2021-02" db="EMBL/GenBank/DDBJ databases">
        <title>Genome sequence Cadophora malorum strain M34.</title>
        <authorList>
            <person name="Stefanovic E."/>
            <person name="Vu D."/>
            <person name="Scully C."/>
            <person name="Dijksterhuis J."/>
            <person name="Roader J."/>
            <person name="Houbraken J."/>
        </authorList>
    </citation>
    <scope>NUCLEOTIDE SEQUENCE</scope>
    <source>
        <strain evidence="2">M34</strain>
    </source>
</reference>
<proteinExistence type="predicted"/>
<evidence type="ECO:0000313" key="3">
    <source>
        <dbReference type="Proteomes" id="UP000664132"/>
    </source>
</evidence>
<accession>A0A8H7W6Q2</accession>
<dbReference type="Proteomes" id="UP000664132">
    <property type="component" value="Unassembled WGS sequence"/>
</dbReference>
<evidence type="ECO:0000313" key="2">
    <source>
        <dbReference type="EMBL" id="KAG4417372.1"/>
    </source>
</evidence>
<organism evidence="2 3">
    <name type="scientific">Cadophora malorum</name>
    <dbReference type="NCBI Taxonomy" id="108018"/>
    <lineage>
        <taxon>Eukaryota</taxon>
        <taxon>Fungi</taxon>
        <taxon>Dikarya</taxon>
        <taxon>Ascomycota</taxon>
        <taxon>Pezizomycotina</taxon>
        <taxon>Leotiomycetes</taxon>
        <taxon>Helotiales</taxon>
        <taxon>Ploettnerulaceae</taxon>
        <taxon>Cadophora</taxon>
    </lineage>
</organism>
<gene>
    <name evidence="2" type="ORF">IFR04_009513</name>
</gene>
<comment type="caution">
    <text evidence="2">The sequence shown here is derived from an EMBL/GenBank/DDBJ whole genome shotgun (WGS) entry which is preliminary data.</text>
</comment>
<evidence type="ECO:0000259" key="1">
    <source>
        <dbReference type="Pfam" id="PF06985"/>
    </source>
</evidence>
<dbReference type="PANTHER" id="PTHR33112:SF16">
    <property type="entry name" value="HETEROKARYON INCOMPATIBILITY DOMAIN-CONTAINING PROTEIN"/>
    <property type="match status" value="1"/>
</dbReference>
<feature type="domain" description="Heterokaryon incompatibility" evidence="1">
    <location>
        <begin position="339"/>
        <end position="489"/>
    </location>
</feature>
<dbReference type="OrthoDB" id="3522278at2759"/>
<name>A0A8H7W6Q2_9HELO</name>
<dbReference type="Pfam" id="PF06985">
    <property type="entry name" value="HET"/>
    <property type="match status" value="1"/>
</dbReference>
<sequence length="778" mass="89870">MRPLLPGLRPPRMSRQEITLSAEMDEAIAEIMEEKGELLDIVTRDNRSESYRMPKEGSLQVRRAPHEVRPPAHTGVQYSINDDGVCTLSLNHAPNLPEYELNSFKLDTDHHPLCQACCDVFNYYCRYKEARLESLPKEEHTGLTLFNAVVHHLNICSLLAWATIDKCRLCQTLLKNIRSRFGSSLNIQNYEKFRTQVWWSRLVKLDKKDILYFVMTDPSKPVDVWNSSDFYRMEVWPIEFLPSHYDPVFSNDGNSTPQISKLSLMGRTNTRSPKSQALAKSWLSQSKNNKDGRHQECNKRGIDYIPARLLDIRHAQRTSRLRIVCSQLTPEMFAEDREWMTLSHCWGEWGAKNNPMLLKANVRERQEVGLDIADLPKTFQDAIEISGWYGINWLWIDCLCIIQDFQEDWLHEAGMMSQIYQNAQLNISADIGADSRAGCFAERDVIDITPLQISCPQISKTWMVLPTVLYMFDWMSQATSLSRAWIHRERQLARRVLHFTDGELVWECCGTKGTAYASEMLPVGAPFEYGLFKMDHKYQIGRLQQGLLEGDEETYATFATILNESTTLKYDDPCGSVERGALEVEGILRRIQVSFPDKTGDSQDFDVKDEYFGHVCVLNLDTPLEDAFLDCWCIFITIQQWYDSTASRDLACLVLEDTDGEEETFRRIGTMVFKHNLGLKMRYWMTRDLNENVWNDIEKIISNRQYRLRVDRKREKDSEDCIKGKAVANLNEPSNPADLEPRKEAEGIDALYQFDDLIASKGFDELFKQIVPVKLTIL</sequence>
<dbReference type="EMBL" id="JAFJYH010000157">
    <property type="protein sequence ID" value="KAG4417372.1"/>
    <property type="molecule type" value="Genomic_DNA"/>
</dbReference>
<dbReference type="InterPro" id="IPR010730">
    <property type="entry name" value="HET"/>
</dbReference>
<keyword evidence="3" id="KW-1185">Reference proteome</keyword>
<dbReference type="AlphaFoldDB" id="A0A8H7W6Q2"/>